<dbReference type="AlphaFoldDB" id="A0A179IJK1"/>
<evidence type="ECO:0000256" key="5">
    <source>
        <dbReference type="ARBA" id="ARBA00023163"/>
    </source>
</evidence>
<dbReference type="GO" id="GO:0001228">
    <property type="term" value="F:DNA-binding transcription activator activity, RNA polymerase II-specific"/>
    <property type="evidence" value="ECO:0007669"/>
    <property type="project" value="TreeGrafter"/>
</dbReference>
<dbReference type="InterPro" id="IPR001138">
    <property type="entry name" value="Zn2Cys6_DnaBD"/>
</dbReference>
<dbReference type="OMA" id="SKMPSEW"/>
<evidence type="ECO:0000313" key="9">
    <source>
        <dbReference type="EMBL" id="OAR02826.1"/>
    </source>
</evidence>
<comment type="caution">
    <text evidence="9">The sequence shown here is derived from an EMBL/GenBank/DDBJ whole genome shotgun (WGS) entry which is preliminary data.</text>
</comment>
<dbReference type="PANTHER" id="PTHR31944">
    <property type="entry name" value="HEME-RESPONSIVE ZINC FINGER TRANSCRIPTION FACTOR HAP1"/>
    <property type="match status" value="1"/>
</dbReference>
<evidence type="ECO:0000259" key="8">
    <source>
        <dbReference type="PROSITE" id="PS50048"/>
    </source>
</evidence>
<dbReference type="Proteomes" id="UP000243081">
    <property type="component" value="Unassembled WGS sequence"/>
</dbReference>
<evidence type="ECO:0000256" key="6">
    <source>
        <dbReference type="ARBA" id="ARBA00023242"/>
    </source>
</evidence>
<keyword evidence="10" id="KW-1185">Reference proteome</keyword>
<dbReference type="CDD" id="cd12148">
    <property type="entry name" value="fungal_TF_MHR"/>
    <property type="match status" value="1"/>
</dbReference>
<dbReference type="SUPFAM" id="SSF57701">
    <property type="entry name" value="Zn2/Cys6 DNA-binding domain"/>
    <property type="match status" value="1"/>
</dbReference>
<keyword evidence="2" id="KW-0862">Zinc</keyword>
<evidence type="ECO:0000256" key="2">
    <source>
        <dbReference type="ARBA" id="ARBA00022833"/>
    </source>
</evidence>
<dbReference type="Pfam" id="PF04082">
    <property type="entry name" value="Fungal_trans"/>
    <property type="match status" value="1"/>
</dbReference>
<keyword evidence="3" id="KW-0805">Transcription regulation</keyword>
<evidence type="ECO:0000256" key="3">
    <source>
        <dbReference type="ARBA" id="ARBA00023015"/>
    </source>
</evidence>
<dbReference type="InterPro" id="IPR051430">
    <property type="entry name" value="Fungal_TF_Env_Response"/>
</dbReference>
<organism evidence="9 10">
    <name type="scientific">Cordyceps confragosa</name>
    <name type="common">Lecanicillium lecanii</name>
    <dbReference type="NCBI Taxonomy" id="2714763"/>
    <lineage>
        <taxon>Eukaryota</taxon>
        <taxon>Fungi</taxon>
        <taxon>Dikarya</taxon>
        <taxon>Ascomycota</taxon>
        <taxon>Pezizomycotina</taxon>
        <taxon>Sordariomycetes</taxon>
        <taxon>Hypocreomycetidae</taxon>
        <taxon>Hypocreales</taxon>
        <taxon>Cordycipitaceae</taxon>
        <taxon>Akanthomyces</taxon>
    </lineage>
</organism>
<dbReference type="Gene3D" id="4.10.240.10">
    <property type="entry name" value="Zn(2)-C6 fungal-type DNA-binding domain"/>
    <property type="match status" value="1"/>
</dbReference>
<dbReference type="PANTHER" id="PTHR31944:SF129">
    <property type="entry name" value="ASPYRIDONES CLUSTER REGULATOR APDR-RELATED"/>
    <property type="match status" value="1"/>
</dbReference>
<keyword evidence="5" id="KW-0804">Transcription</keyword>
<dbReference type="EMBL" id="LUKN01000493">
    <property type="protein sequence ID" value="OAR02826.1"/>
    <property type="molecule type" value="Genomic_DNA"/>
</dbReference>
<dbReference type="PROSITE" id="PS00463">
    <property type="entry name" value="ZN2_CY6_FUNGAL_1"/>
    <property type="match status" value="1"/>
</dbReference>
<feature type="compositionally biased region" description="Polar residues" evidence="7">
    <location>
        <begin position="476"/>
        <end position="486"/>
    </location>
</feature>
<dbReference type="GO" id="GO:0005634">
    <property type="term" value="C:nucleus"/>
    <property type="evidence" value="ECO:0007669"/>
    <property type="project" value="TreeGrafter"/>
</dbReference>
<dbReference type="InterPro" id="IPR036864">
    <property type="entry name" value="Zn2-C6_fun-type_DNA-bd_sf"/>
</dbReference>
<dbReference type="InterPro" id="IPR007219">
    <property type="entry name" value="XnlR_reg_dom"/>
</dbReference>
<feature type="compositionally biased region" description="Low complexity" evidence="7">
    <location>
        <begin position="149"/>
        <end position="165"/>
    </location>
</feature>
<dbReference type="OrthoDB" id="4337792at2759"/>
<evidence type="ECO:0000256" key="1">
    <source>
        <dbReference type="ARBA" id="ARBA00022723"/>
    </source>
</evidence>
<dbReference type="GO" id="GO:0000978">
    <property type="term" value="F:RNA polymerase II cis-regulatory region sequence-specific DNA binding"/>
    <property type="evidence" value="ECO:0007669"/>
    <property type="project" value="TreeGrafter"/>
</dbReference>
<evidence type="ECO:0000313" key="10">
    <source>
        <dbReference type="Proteomes" id="UP000243081"/>
    </source>
</evidence>
<dbReference type="SMART" id="SM00066">
    <property type="entry name" value="GAL4"/>
    <property type="match status" value="1"/>
</dbReference>
<feature type="region of interest" description="Disordered" evidence="7">
    <location>
        <begin position="471"/>
        <end position="491"/>
    </location>
</feature>
<name>A0A179IJK1_CORDF</name>
<protein>
    <recommendedName>
        <fullName evidence="8">Zn(2)-C6 fungal-type domain-containing protein</fullName>
    </recommendedName>
</protein>
<proteinExistence type="predicted"/>
<feature type="domain" description="Zn(2)-C6 fungal-type" evidence="8">
    <location>
        <begin position="15"/>
        <end position="46"/>
    </location>
</feature>
<reference evidence="9 10" key="1">
    <citation type="submission" date="2016-03" db="EMBL/GenBank/DDBJ databases">
        <title>Fine-scale spatial genetic structure of a fungal parasite of coffee scale insects.</title>
        <authorList>
            <person name="Jackson D."/>
            <person name="Zemenick K.A."/>
            <person name="Malloure B."/>
            <person name="Quandt C.A."/>
            <person name="James T.Y."/>
        </authorList>
    </citation>
    <scope>NUCLEOTIDE SEQUENCE [LARGE SCALE GENOMIC DNA]</scope>
    <source>
        <strain evidence="9 10">UM487</strain>
    </source>
</reference>
<sequence>MEPGPANRRRRPALACSQCRRRKIRCDRGFPCGPCLKSLPVLSCIYHSQPGGHAAAAASHPRAAQHHPRSKGSTQSLDLAKVNLPNFEVDAFAGLNGFSLDWRSSWPQSVGSSTGLFVDTAAEYFQDFSSNEYYENIHKEPFAINKGYSGESEATSSGSAPPSMGGSPGYGDDSWYERLAQIKKLQSLVNGIRGYQEQIKGRLVPPLPRECQGDDDGLRLPPLLGVVMKLEYSARLKKKQNDEQSFNRLSPLFNSSCQIRKLLPPRQACKKLVSAYFETFGSVLCILDTTKFFDDLDRFWEGQDATQSPAMGREETFAHKLLVVVALGSVVCPSSPGAGNGEAEHARQTSRRNHATVCVQHTREWLAQKTARGIRADLEMAQILCLLALARQTQLHTDPWPRRPSIDGTIILSGDHDLARLGMHMGLHREPRASSLGTPAKEADAQLRRRLWTTMLELSLHQYLDAELPPPLSAESYDSGTPSSSGMEDDPRSYLVQDYQRVPGSTILAALSRTQRLRLQALQQLYAPGAANTYQDSHNLPAELNKACNLEMKGLLVTGGTQPTSFQLWLFNALTRPFVLALSAPCNGEAENRFASYYSRRMRIETAVLMLRPSLHDEGPGMPNEQTPIHSSQAVSRSKTVATTYPFLPTPSTTEPNDASIGQHEWIHQAAITTLCVGGPSHRATVHRQVVATLCADIIAEIQDDLFPNLDAFTLQKVVNILEVVVNEFRTQVLASGGTDACRELILFAVAHSFSVALLNRSSTHKVNESIMTCLWKTLHHCCEAMGEQPEGFLAMDWEREAMEDATKPPRDATGMSNADDYGDIVPQMQVVDFVLEPQDDVQRLKVSAADTEIAEMWAFEDDESYFPVEISL</sequence>
<dbReference type="GO" id="GO:0006351">
    <property type="term" value="P:DNA-templated transcription"/>
    <property type="evidence" value="ECO:0007669"/>
    <property type="project" value="InterPro"/>
</dbReference>
<accession>A0A179IJK1</accession>
<evidence type="ECO:0000256" key="4">
    <source>
        <dbReference type="ARBA" id="ARBA00023125"/>
    </source>
</evidence>
<feature type="region of interest" description="Disordered" evidence="7">
    <location>
        <begin position="148"/>
        <end position="170"/>
    </location>
</feature>
<dbReference type="PROSITE" id="PS50048">
    <property type="entry name" value="ZN2_CY6_FUNGAL_2"/>
    <property type="match status" value="1"/>
</dbReference>
<feature type="region of interest" description="Disordered" evidence="7">
    <location>
        <begin position="55"/>
        <end position="75"/>
    </location>
</feature>
<keyword evidence="4" id="KW-0238">DNA-binding</keyword>
<dbReference type="GO" id="GO:0008270">
    <property type="term" value="F:zinc ion binding"/>
    <property type="evidence" value="ECO:0007669"/>
    <property type="project" value="InterPro"/>
</dbReference>
<keyword evidence="6" id="KW-0539">Nucleus</keyword>
<gene>
    <name evidence="9" type="ORF">LLEC1_01605</name>
</gene>
<dbReference type="Pfam" id="PF00172">
    <property type="entry name" value="Zn_clus"/>
    <property type="match status" value="1"/>
</dbReference>
<dbReference type="CDD" id="cd00067">
    <property type="entry name" value="GAL4"/>
    <property type="match status" value="1"/>
</dbReference>
<evidence type="ECO:0000256" key="7">
    <source>
        <dbReference type="SAM" id="MobiDB-lite"/>
    </source>
</evidence>
<keyword evidence="1" id="KW-0479">Metal-binding</keyword>